<dbReference type="Gene3D" id="2.20.200.10">
    <property type="entry name" value="Outer membrane efflux proteins (OEP)"/>
    <property type="match status" value="1"/>
</dbReference>
<protein>
    <submittedName>
        <fullName evidence="8">Putative multidrug resistance outer membrane protein mdtP</fullName>
    </submittedName>
</protein>
<dbReference type="SUPFAM" id="SSF56954">
    <property type="entry name" value="Outer membrane efflux proteins (OEP)"/>
    <property type="match status" value="1"/>
</dbReference>
<keyword evidence="5" id="KW-0472">Membrane</keyword>
<dbReference type="PANTHER" id="PTHR30203:SF20">
    <property type="entry name" value="MULTIDRUG RESISTANCE OUTER MEMBRANE PROTEIN MDTP-RELATED"/>
    <property type="match status" value="1"/>
</dbReference>
<dbReference type="Pfam" id="PF02321">
    <property type="entry name" value="OEP"/>
    <property type="match status" value="2"/>
</dbReference>
<sequence length="473" mass="50451">MKHFRIACGLLAAGALSTGCVAPVPKPPQPITSLHVGTTGGSGNPVTPGWWRQFADPQLDRLVAAALADSPGLAEARARVMAANADVSRVDALLYPHAQAGATVIHGHNSYNGNLYIYNGKTYSLGVIDPLQVDYHLDIWGEDRERIAVAEADAQVIRARQAQTELLLTAAVIKTYFAWQTANHLVAEQEALVELAEDARRILATAVRAGVQSPAAEVTQRAACDQARARLTELAQRRAALRYALLALLGKAASATLPGTRADLPAPKTFPLPATIDLDALAARPDIQIALWQAQAARHRKKLAKIAYYPDIHLTAFAGLTSLGLAKMFYSSSEGFAVAPAIRLPLFEGGALDANLHARAAAYDATIHAYDKTVLDAAAQVATDLAELDNSKRNFADDADAREEADRLTAIADTAYRSGVLPRLVRVRAQIRQHGADMALQNGTLRWLTAITDTATDLGGGAQPSAQPLSDPR</sequence>
<keyword evidence="6" id="KW-0564">Palmitate</keyword>
<proteinExistence type="predicted"/>
<comment type="subcellular location">
    <subcellularLocation>
        <location evidence="1">Membrane</location>
    </subcellularLocation>
</comment>
<dbReference type="InterPro" id="IPR010131">
    <property type="entry name" value="MdtP/NodT-like"/>
</dbReference>
<dbReference type="EMBL" id="JQ815894">
    <property type="protein sequence ID" value="AGE14069.1"/>
    <property type="molecule type" value="Genomic_DNA"/>
</dbReference>
<keyword evidence="4" id="KW-0732">Signal</keyword>
<dbReference type="Gene3D" id="1.20.1600.10">
    <property type="entry name" value="Outer membrane efflux proteins (OEP)"/>
    <property type="match status" value="1"/>
</dbReference>
<dbReference type="NCBIfam" id="TIGR01845">
    <property type="entry name" value="outer_NodT"/>
    <property type="match status" value="1"/>
</dbReference>
<reference evidence="8" key="1">
    <citation type="journal article" date="2013" name="Appl. Environ. Microbiol.">
        <title>RubisCO Gene Clusters Found in a Metagenome Microarray from Acid Mine Drainage.</title>
        <authorList>
            <person name="Guo X."/>
            <person name="Yin H."/>
            <person name="Cong J."/>
            <person name="Dai Z."/>
            <person name="Liang Y."/>
            <person name="Liu X."/>
        </authorList>
    </citation>
    <scope>NUCLEOTIDE SEQUENCE</scope>
</reference>
<evidence type="ECO:0000256" key="7">
    <source>
        <dbReference type="ARBA" id="ARBA00023288"/>
    </source>
</evidence>
<keyword evidence="3" id="KW-0812">Transmembrane</keyword>
<keyword evidence="7" id="KW-0449">Lipoprotein</keyword>
<dbReference type="GO" id="GO:0015562">
    <property type="term" value="F:efflux transmembrane transporter activity"/>
    <property type="evidence" value="ECO:0007669"/>
    <property type="project" value="InterPro"/>
</dbReference>
<evidence type="ECO:0000256" key="1">
    <source>
        <dbReference type="ARBA" id="ARBA00004370"/>
    </source>
</evidence>
<evidence type="ECO:0000256" key="4">
    <source>
        <dbReference type="ARBA" id="ARBA00022729"/>
    </source>
</evidence>
<evidence type="ECO:0000313" key="8">
    <source>
        <dbReference type="EMBL" id="AGE14069.1"/>
    </source>
</evidence>
<keyword evidence="2" id="KW-1134">Transmembrane beta strand</keyword>
<dbReference type="InterPro" id="IPR003423">
    <property type="entry name" value="OMP_efflux"/>
</dbReference>
<evidence type="ECO:0000256" key="6">
    <source>
        <dbReference type="ARBA" id="ARBA00023139"/>
    </source>
</evidence>
<dbReference type="PROSITE" id="PS51257">
    <property type="entry name" value="PROKAR_LIPOPROTEIN"/>
    <property type="match status" value="1"/>
</dbReference>
<evidence type="ECO:0000256" key="3">
    <source>
        <dbReference type="ARBA" id="ARBA00022692"/>
    </source>
</evidence>
<dbReference type="AlphaFoldDB" id="M1GP86"/>
<dbReference type="PANTHER" id="PTHR30203">
    <property type="entry name" value="OUTER MEMBRANE CATION EFFLUX PROTEIN"/>
    <property type="match status" value="1"/>
</dbReference>
<evidence type="ECO:0000256" key="2">
    <source>
        <dbReference type="ARBA" id="ARBA00022452"/>
    </source>
</evidence>
<name>M1GP86_9ZZZZ</name>
<dbReference type="GO" id="GO:0016020">
    <property type="term" value="C:membrane"/>
    <property type="evidence" value="ECO:0007669"/>
    <property type="project" value="UniProtKB-SubCell"/>
</dbReference>
<accession>M1GP86</accession>
<organism evidence="8">
    <name type="scientific">uncultured prokaryote</name>
    <dbReference type="NCBI Taxonomy" id="198431"/>
    <lineage>
        <taxon>unclassified sequences</taxon>
        <taxon>environmental samples</taxon>
    </lineage>
</organism>
<evidence type="ECO:0000256" key="5">
    <source>
        <dbReference type="ARBA" id="ARBA00023136"/>
    </source>
</evidence>